<organism evidence="2 3">
    <name type="scientific">Bacillus cereus</name>
    <dbReference type="NCBI Taxonomy" id="1396"/>
    <lineage>
        <taxon>Bacteria</taxon>
        <taxon>Bacillati</taxon>
        <taxon>Bacillota</taxon>
        <taxon>Bacilli</taxon>
        <taxon>Bacillales</taxon>
        <taxon>Bacillaceae</taxon>
        <taxon>Bacillus</taxon>
        <taxon>Bacillus cereus group</taxon>
    </lineage>
</organism>
<evidence type="ECO:0008006" key="4">
    <source>
        <dbReference type="Google" id="ProtNLM"/>
    </source>
</evidence>
<evidence type="ECO:0000313" key="2">
    <source>
        <dbReference type="EMBL" id="KZD61212.1"/>
    </source>
</evidence>
<keyword evidence="1" id="KW-0732">Signal</keyword>
<evidence type="ECO:0000256" key="1">
    <source>
        <dbReference type="SAM" id="SignalP"/>
    </source>
</evidence>
<protein>
    <recommendedName>
        <fullName evidence="4">Lipoprotein</fullName>
    </recommendedName>
</protein>
<evidence type="ECO:0000313" key="3">
    <source>
        <dbReference type="Proteomes" id="UP000076482"/>
    </source>
</evidence>
<feature type="chain" id="PRO_5038599054" description="Lipoprotein" evidence="1">
    <location>
        <begin position="21"/>
        <end position="200"/>
    </location>
</feature>
<accession>A0A164MR13</accession>
<dbReference type="PATRIC" id="fig|1396.535.peg.3586"/>
<reference evidence="2 3" key="1">
    <citation type="submission" date="2015-09" db="EMBL/GenBank/DDBJ databases">
        <title>Bacillus cereus food isolates.</title>
        <authorList>
            <person name="Boekhorst J."/>
        </authorList>
    </citation>
    <scope>NUCLEOTIDE SEQUENCE [LARGE SCALE GENOMIC DNA]</scope>
    <source>
        <strain evidence="2 3">B4088</strain>
    </source>
</reference>
<name>A0A164MR13_BACCE</name>
<comment type="caution">
    <text evidence="2">The sequence shown here is derived from an EMBL/GenBank/DDBJ whole genome shotgun (WGS) entry which is preliminary data.</text>
</comment>
<dbReference type="PROSITE" id="PS51257">
    <property type="entry name" value="PROKAR_LIPOPROTEIN"/>
    <property type="match status" value="1"/>
</dbReference>
<dbReference type="Proteomes" id="UP000076482">
    <property type="component" value="Unassembled WGS sequence"/>
</dbReference>
<feature type="signal peptide" evidence="1">
    <location>
        <begin position="1"/>
        <end position="20"/>
    </location>
</feature>
<proteinExistence type="predicted"/>
<sequence length="200" mass="22894">MNKKLLLTLSCSVLCMGLAACDTETKKEEVKQAATRNGASEDWTDKSNGKQEIKAPFKKVSMDQYIKNYNKIKGKMKKEGKDIFPFEYEKQDHLVGYTVYSTKSKTEYQSKGYTEVKVHLNDAREVVHISYYGNVTDMNTIQAMTEATNIKWTKEMENLVLARQKHPDGIKMSNGVSFDSRITGNDDEISIEIWTTHNDR</sequence>
<dbReference type="RefSeq" id="WP_063262042.1">
    <property type="nucleotide sequence ID" value="NZ_LJKE01000067.1"/>
</dbReference>
<dbReference type="EMBL" id="LJKE01000067">
    <property type="protein sequence ID" value="KZD61212.1"/>
    <property type="molecule type" value="Genomic_DNA"/>
</dbReference>
<dbReference type="AlphaFoldDB" id="A0A164MR13"/>
<gene>
    <name evidence="2" type="ORF">B4088_3998</name>
</gene>